<gene>
    <name evidence="9" type="ORF">GWR21_29475</name>
</gene>
<feature type="transmembrane region" description="Helical" evidence="8">
    <location>
        <begin position="480"/>
        <end position="503"/>
    </location>
</feature>
<keyword evidence="3" id="KW-0813">Transport</keyword>
<feature type="transmembrane region" description="Helical" evidence="8">
    <location>
        <begin position="375"/>
        <end position="399"/>
    </location>
</feature>
<evidence type="ECO:0000256" key="4">
    <source>
        <dbReference type="ARBA" id="ARBA00022475"/>
    </source>
</evidence>
<dbReference type="InterPro" id="IPR001036">
    <property type="entry name" value="Acrflvin-R"/>
</dbReference>
<dbReference type="SUPFAM" id="SSF56954">
    <property type="entry name" value="Outer membrane efflux proteins (OEP)"/>
    <property type="match status" value="1"/>
</dbReference>
<evidence type="ECO:0000256" key="2">
    <source>
        <dbReference type="ARBA" id="ARBA00010942"/>
    </source>
</evidence>
<feature type="transmembrane region" description="Helical" evidence="8">
    <location>
        <begin position="345"/>
        <end position="363"/>
    </location>
</feature>
<keyword evidence="7 8" id="KW-0472">Membrane</keyword>
<dbReference type="Gene3D" id="3.30.2090.10">
    <property type="entry name" value="Multidrug efflux transporter AcrB TolC docking domain, DN and DC subdomains"/>
    <property type="match status" value="2"/>
</dbReference>
<reference evidence="9 10" key="1">
    <citation type="submission" date="2020-01" db="EMBL/GenBank/DDBJ databases">
        <title>Complete genome sequence of Chitinophaga sp. H33E-04 isolated from quinoa roots.</title>
        <authorList>
            <person name="Weon H.-Y."/>
            <person name="Lee S.A."/>
        </authorList>
    </citation>
    <scope>NUCLEOTIDE SEQUENCE [LARGE SCALE GENOMIC DNA]</scope>
    <source>
        <strain evidence="9 10">H33E-04</strain>
    </source>
</reference>
<name>A0A6B9ZPZ7_9BACT</name>
<evidence type="ECO:0000256" key="5">
    <source>
        <dbReference type="ARBA" id="ARBA00022692"/>
    </source>
</evidence>
<evidence type="ECO:0000256" key="1">
    <source>
        <dbReference type="ARBA" id="ARBA00004651"/>
    </source>
</evidence>
<keyword evidence="5 8" id="KW-0812">Transmembrane</keyword>
<protein>
    <submittedName>
        <fullName evidence="9">CusA/CzcA family heavy metal efflux RND transporter</fullName>
    </submittedName>
</protein>
<keyword evidence="6 8" id="KW-1133">Transmembrane helix</keyword>
<dbReference type="GO" id="GO:0008324">
    <property type="term" value="F:monoatomic cation transmembrane transporter activity"/>
    <property type="evidence" value="ECO:0007669"/>
    <property type="project" value="InterPro"/>
</dbReference>
<feature type="transmembrane region" description="Helical" evidence="8">
    <location>
        <begin position="1002"/>
        <end position="1028"/>
    </location>
</feature>
<organism evidence="9 10">
    <name type="scientific">Chitinophaga agri</name>
    <dbReference type="NCBI Taxonomy" id="2703787"/>
    <lineage>
        <taxon>Bacteria</taxon>
        <taxon>Pseudomonadati</taxon>
        <taxon>Bacteroidota</taxon>
        <taxon>Chitinophagia</taxon>
        <taxon>Chitinophagales</taxon>
        <taxon>Chitinophagaceae</taxon>
        <taxon>Chitinophaga</taxon>
    </lineage>
</organism>
<dbReference type="PANTHER" id="PTHR32063">
    <property type="match status" value="1"/>
</dbReference>
<feature type="transmembrane region" description="Helical" evidence="8">
    <location>
        <begin position="897"/>
        <end position="917"/>
    </location>
</feature>
<feature type="transmembrane region" description="Helical" evidence="8">
    <location>
        <begin position="971"/>
        <end position="990"/>
    </location>
</feature>
<keyword evidence="4" id="KW-1003">Cell membrane</keyword>
<dbReference type="Pfam" id="PF00873">
    <property type="entry name" value="ACR_tran"/>
    <property type="match status" value="1"/>
</dbReference>
<dbReference type="GO" id="GO:0005886">
    <property type="term" value="C:plasma membrane"/>
    <property type="evidence" value="ECO:0007669"/>
    <property type="project" value="UniProtKB-SubCell"/>
</dbReference>
<dbReference type="SUPFAM" id="SSF82866">
    <property type="entry name" value="Multidrug efflux transporter AcrB transmembrane domain"/>
    <property type="match status" value="2"/>
</dbReference>
<comment type="subcellular location">
    <subcellularLocation>
        <location evidence="1">Cell membrane</location>
        <topology evidence="1">Multi-pass membrane protein</topology>
    </subcellularLocation>
</comment>
<comment type="similarity">
    <text evidence="2">Belongs to the resistance-nodulation-cell division (RND) (TC 2.A.6) family.</text>
</comment>
<evidence type="ECO:0000256" key="8">
    <source>
        <dbReference type="SAM" id="Phobius"/>
    </source>
</evidence>
<feature type="transmembrane region" description="Helical" evidence="8">
    <location>
        <begin position="535"/>
        <end position="554"/>
    </location>
</feature>
<dbReference type="SUPFAM" id="SSF82693">
    <property type="entry name" value="Multidrug efflux transporter AcrB pore domain, PN1, PN2, PC1 and PC2 subdomains"/>
    <property type="match status" value="2"/>
</dbReference>
<dbReference type="Gene3D" id="3.30.70.1440">
    <property type="entry name" value="Multidrug efflux transporter AcrB pore domain"/>
    <property type="match status" value="1"/>
</dbReference>
<sequence>MLDRIIQFSIKNKLVIGFFTVALIFWGVWSALQLPIDAVPDITNNQVQIITNAPTLATQEVEQFVSYPVEQSIANLPDLAEIRSISRFGLSVVTAVFDDDVDVYFARQLINERLLAVRDHIPAGVDMPELAPVSTGLGQIYEYVLHPAKGSEHKYNATDLRTMQDWIVARQLYGTPGVAEVSSFGGLLKQYEVAVDPNRLKAMNVSIADIFSALQKNNENTGGAYIDKKPNAYFIRGIGLVNSLDDIRQIAVKNTGSVPVYVKDVADVRFGSAVRYGAMTRNGEGEVVGGIIMMLKGANSADVVKKVKARLEQIKRSLPADVTIEPYLDRTTLVNRAISTVERNLIEGALIVILVLVLFLGNFRAGIIVASAIPLSMLFALALMNIFGVSANLLSLGAIDFGLIVDGSVIIVEATLHHLAMRNNKGKLTQEEMDEEVFVSASRIRNSAAFGEIIILVVYVPILTLVGIEGKMFRPMAQTVGFAIIGALILSLTYIPMMSALMLPKQMRHKVTFADRMMHFFQRVYSPALEWAIRLKYVVVGGAVVLTAVTVLLFSRMGGEFIPQLQEGDFAFHCILPAGSSLQQSIETSMQASRLIKTFPEVKEVIGKTGSAEIPTDPMPPEATDLIVTLKNKDEWTSTDDYNELASMIEHKLEAIPGVFFEANQPIQMRFNELMTGIRQDVAIKLFGENIDTLAALAPGIAKIIESVKGSTSPQIEQTTGLPQITVEYDRSRIANYDLNIADINKIVSAAFAGEVAGSVFENERKFDLVVRLDTVNRQSIDDVANLFVPLPNGSQILLSQVAKVSFKDGPAQISREDAKRRLVIGFNVSGRDVATVVKEIQEKLATYKLPTGYYLTYGGTFENLQKASARLQIAVPAALLLIFMLLYFTFHSFKQASLIFTAIPLSAIGGVAALLLRGMPFSISAGVGFIALFGVAVLNGIVLVATFNSLEKEGVTDPLERIRRGTMERLRPVLMTATVASLGFLPMAISTGAGAEVQKPLATVVIGGLITATLLTLIVLPLLYLLFNKPAKMSIAGMTKTLLLLICLGAATATRAQQGAPASRITFQQAYEKALQHNLQVKGAELQLQKSEALGRTGFTIPNTGIFAENEDLRPSDSRGILKIGVSQTLDWPGLYKARREVFNEQRRSFEYNKQAKVLDLRRELSSAYYSLWYLQSRERLWIKLDSIYSTLSAASVLRARTGESAGLDSIAGIAKARETTVQLQLIAKDIEAQQETLKKLMNTDSPFMPENKHLEKMTVADTANNYEMHPLLSLQAQNIAISAAELRVTKRSRMPDFQGRFFTQRLYGMSNPYSGFSVSVGIPLLGRGAYRHSVKASELEMAYQQSLLSYQQLAIGTSYRQLLKEVSKNGELLRYYESTGLQQADAIIKAAGLSYRAGEISFAELSQFLTQAIDIQRNYLDVLNQYNQSVIQFNYYTNR</sequence>
<evidence type="ECO:0000256" key="6">
    <source>
        <dbReference type="ARBA" id="ARBA00022989"/>
    </source>
</evidence>
<dbReference type="Gene3D" id="1.20.1640.10">
    <property type="entry name" value="Multidrug efflux transporter AcrB transmembrane domain"/>
    <property type="match status" value="2"/>
</dbReference>
<dbReference type="Proteomes" id="UP000476411">
    <property type="component" value="Chromosome"/>
</dbReference>
<dbReference type="EMBL" id="CP048113">
    <property type="protein sequence ID" value="QHS63564.1"/>
    <property type="molecule type" value="Genomic_DNA"/>
</dbReference>
<feature type="transmembrane region" description="Helical" evidence="8">
    <location>
        <begin position="929"/>
        <end position="951"/>
    </location>
</feature>
<feature type="transmembrane region" description="Helical" evidence="8">
    <location>
        <begin position="872"/>
        <end position="891"/>
    </location>
</feature>
<evidence type="ECO:0000256" key="3">
    <source>
        <dbReference type="ARBA" id="ARBA00022448"/>
    </source>
</evidence>
<dbReference type="NCBIfam" id="TIGR00914">
    <property type="entry name" value="2A0601"/>
    <property type="match status" value="1"/>
</dbReference>
<dbReference type="PRINTS" id="PR00702">
    <property type="entry name" value="ACRIFLAVINRP"/>
</dbReference>
<dbReference type="Gene3D" id="1.20.1600.10">
    <property type="entry name" value="Outer membrane efflux proteins (OEP)"/>
    <property type="match status" value="1"/>
</dbReference>
<evidence type="ECO:0000256" key="7">
    <source>
        <dbReference type="ARBA" id="ARBA00023136"/>
    </source>
</evidence>
<proteinExistence type="inferred from homology"/>
<dbReference type="RefSeq" id="WP_162335280.1">
    <property type="nucleotide sequence ID" value="NZ_CP048113.1"/>
</dbReference>
<dbReference type="GO" id="GO:0015562">
    <property type="term" value="F:efflux transmembrane transporter activity"/>
    <property type="evidence" value="ECO:0007669"/>
    <property type="project" value="InterPro"/>
</dbReference>
<evidence type="ECO:0000313" key="9">
    <source>
        <dbReference type="EMBL" id="QHS63564.1"/>
    </source>
</evidence>
<feature type="transmembrane region" description="Helical" evidence="8">
    <location>
        <begin position="1034"/>
        <end position="1055"/>
    </location>
</feature>
<accession>A0A6B9ZPZ7</accession>
<evidence type="ECO:0000313" key="10">
    <source>
        <dbReference type="Proteomes" id="UP000476411"/>
    </source>
</evidence>
<dbReference type="Gene3D" id="3.30.70.1430">
    <property type="entry name" value="Multidrug efflux transporter AcrB pore domain"/>
    <property type="match status" value="2"/>
</dbReference>
<dbReference type="SUPFAM" id="SSF82714">
    <property type="entry name" value="Multidrug efflux transporter AcrB TolC docking domain, DN and DC subdomains"/>
    <property type="match status" value="2"/>
</dbReference>
<dbReference type="InterPro" id="IPR004763">
    <property type="entry name" value="CusA-like"/>
</dbReference>
<dbReference type="PANTHER" id="PTHR32063:SF24">
    <property type="entry name" value="CATION EFFLUX SYSTEM (ACRB_ACRD_ACRF FAMILY)"/>
    <property type="match status" value="1"/>
</dbReference>
<dbReference type="Gene3D" id="3.30.70.1320">
    <property type="entry name" value="Multidrug efflux transporter AcrB pore domain like"/>
    <property type="match status" value="1"/>
</dbReference>
<keyword evidence="10" id="KW-1185">Reference proteome</keyword>
<dbReference type="KEGG" id="chih:GWR21_29475"/>
<feature type="transmembrane region" description="Helical" evidence="8">
    <location>
        <begin position="448"/>
        <end position="468"/>
    </location>
</feature>
<dbReference type="InterPro" id="IPR027463">
    <property type="entry name" value="AcrB_DN_DC_subdom"/>
</dbReference>
<dbReference type="GO" id="GO:0042910">
    <property type="term" value="F:xenobiotic transmembrane transporter activity"/>
    <property type="evidence" value="ECO:0007669"/>
    <property type="project" value="TreeGrafter"/>
</dbReference>